<protein>
    <submittedName>
        <fullName evidence="1">Uncharacterized protein</fullName>
    </submittedName>
</protein>
<proteinExistence type="predicted"/>
<sequence>MLERNNREALAISQKLFETTFSSLRGNYEVIDEAISGILFYEITTLLSVA</sequence>
<dbReference type="Proteomes" id="UP000033475">
    <property type="component" value="Unassembled WGS sequence"/>
</dbReference>
<organism evidence="1 2">
    <name type="scientific">Rickettsia felis str. Pedreira</name>
    <dbReference type="NCBI Taxonomy" id="1359196"/>
    <lineage>
        <taxon>Bacteria</taxon>
        <taxon>Pseudomonadati</taxon>
        <taxon>Pseudomonadota</taxon>
        <taxon>Alphaproteobacteria</taxon>
        <taxon>Rickettsiales</taxon>
        <taxon>Rickettsiaceae</taxon>
        <taxon>Rickettsieae</taxon>
        <taxon>Rickettsia</taxon>
        <taxon>spotted fever group</taxon>
    </lineage>
</organism>
<reference evidence="1 2" key="1">
    <citation type="submission" date="2015-01" db="EMBL/GenBank/DDBJ databases">
        <title>Genome Sequencing of Rickettsiales.</title>
        <authorList>
            <person name="Daugherty S.C."/>
            <person name="Su Q."/>
            <person name="Abolude K."/>
            <person name="Beier-Sexton M."/>
            <person name="Carlyon J.A."/>
            <person name="Carter R."/>
            <person name="Day N.P."/>
            <person name="Dumler S.J."/>
            <person name="Dyachenko V."/>
            <person name="Godinez A."/>
            <person name="Kurtti T.J."/>
            <person name="Lichay M."/>
            <person name="Mullins K.E."/>
            <person name="Ott S."/>
            <person name="Pappas-Brown V."/>
            <person name="Paris D.H."/>
            <person name="Patel P."/>
            <person name="Richards A.L."/>
            <person name="Sadzewicz L."/>
            <person name="Sears K."/>
            <person name="Seidman D."/>
            <person name="Sengamalay N."/>
            <person name="Stenos J."/>
            <person name="Tallon L.J."/>
            <person name="Vincent G."/>
            <person name="Fraser C.M."/>
            <person name="Munderloh U."/>
            <person name="Dunning-Hotopp J.C."/>
        </authorList>
    </citation>
    <scope>NUCLEOTIDE SEQUENCE [LARGE SCALE GENOMIC DNA]</scope>
    <source>
        <strain evidence="1 2">Pedreira</strain>
    </source>
</reference>
<evidence type="ECO:0000313" key="2">
    <source>
        <dbReference type="Proteomes" id="UP000033475"/>
    </source>
</evidence>
<accession>A0A0F3MQS1</accession>
<evidence type="ECO:0000313" key="1">
    <source>
        <dbReference type="EMBL" id="KJV57792.1"/>
    </source>
</evidence>
<name>A0A0F3MQS1_RICFI</name>
<dbReference type="AlphaFoldDB" id="A0A0F3MQS1"/>
<dbReference type="EMBL" id="LANQ01000001">
    <property type="protein sequence ID" value="KJV57792.1"/>
    <property type="molecule type" value="Genomic_DNA"/>
</dbReference>
<comment type="caution">
    <text evidence="1">The sequence shown here is derived from an EMBL/GenBank/DDBJ whole genome shotgun (WGS) entry which is preliminary data.</text>
</comment>
<gene>
    <name evidence="1" type="ORF">RFEPED_0159</name>
</gene>
<dbReference type="PATRIC" id="fig|1359196.3.peg.149"/>